<evidence type="ECO:0000259" key="2">
    <source>
        <dbReference type="PROSITE" id="PS50013"/>
    </source>
</evidence>
<dbReference type="InterPro" id="IPR000953">
    <property type="entry name" value="Chromo/chromo_shadow_dom"/>
</dbReference>
<sequence length="207" mass="23003">MCICALYKRQSFSSPPLIHPPLGCFSISAAATHRNLTWKTRIFAYLPFISHNPHLPVTKTTIPTMNKQVPIHEEEDIYEPSGYRWLIKWSGYDQSYNTWESTQDVYGKEVLNEFSRSVEAEMGNSVLKEKCRYILLRDAYDPEVAPVDKVNRSAGKAGGRARSASTSKHGTKGTKKEDKPGSARGTPPVSSSSGSHNNGLKRVGTTN</sequence>
<evidence type="ECO:0000256" key="1">
    <source>
        <dbReference type="SAM" id="MobiDB-lite"/>
    </source>
</evidence>
<organism evidence="3 4">
    <name type="scientific">Jimgerdemannia flammicorona</name>
    <dbReference type="NCBI Taxonomy" id="994334"/>
    <lineage>
        <taxon>Eukaryota</taxon>
        <taxon>Fungi</taxon>
        <taxon>Fungi incertae sedis</taxon>
        <taxon>Mucoromycota</taxon>
        <taxon>Mucoromycotina</taxon>
        <taxon>Endogonomycetes</taxon>
        <taxon>Endogonales</taxon>
        <taxon>Endogonaceae</taxon>
        <taxon>Jimgerdemannia</taxon>
    </lineage>
</organism>
<dbReference type="SUPFAM" id="SSF54160">
    <property type="entry name" value="Chromo domain-like"/>
    <property type="match status" value="1"/>
</dbReference>
<dbReference type="EMBL" id="RBNI01027921">
    <property type="protein sequence ID" value="RUO95596.1"/>
    <property type="molecule type" value="Genomic_DNA"/>
</dbReference>
<gene>
    <name evidence="3" type="ORF">BC936DRAFT_143664</name>
</gene>
<evidence type="ECO:0000313" key="4">
    <source>
        <dbReference type="Proteomes" id="UP000268093"/>
    </source>
</evidence>
<feature type="domain" description="Chromo" evidence="2">
    <location>
        <begin position="72"/>
        <end position="116"/>
    </location>
</feature>
<dbReference type="Proteomes" id="UP000268093">
    <property type="component" value="Unassembled WGS sequence"/>
</dbReference>
<dbReference type="InterPro" id="IPR023780">
    <property type="entry name" value="Chromo_domain"/>
</dbReference>
<feature type="compositionally biased region" description="Low complexity" evidence="1">
    <location>
        <begin position="152"/>
        <end position="168"/>
    </location>
</feature>
<protein>
    <recommendedName>
        <fullName evidence="2">Chromo domain-containing protein</fullName>
    </recommendedName>
</protein>
<proteinExistence type="predicted"/>
<dbReference type="InterPro" id="IPR016197">
    <property type="entry name" value="Chromo-like_dom_sf"/>
</dbReference>
<dbReference type="OrthoDB" id="433924at2759"/>
<feature type="compositionally biased region" description="Polar residues" evidence="1">
    <location>
        <begin position="188"/>
        <end position="207"/>
    </location>
</feature>
<dbReference type="Gene3D" id="2.40.50.40">
    <property type="match status" value="1"/>
</dbReference>
<reference evidence="3 4" key="1">
    <citation type="journal article" date="2018" name="New Phytol.">
        <title>Phylogenomics of Endogonaceae and evolution of mycorrhizas within Mucoromycota.</title>
        <authorList>
            <person name="Chang Y."/>
            <person name="Desiro A."/>
            <person name="Na H."/>
            <person name="Sandor L."/>
            <person name="Lipzen A."/>
            <person name="Clum A."/>
            <person name="Barry K."/>
            <person name="Grigoriev I.V."/>
            <person name="Martin F.M."/>
            <person name="Stajich J.E."/>
            <person name="Smith M.E."/>
            <person name="Bonito G."/>
            <person name="Spatafora J.W."/>
        </authorList>
    </citation>
    <scope>NUCLEOTIDE SEQUENCE [LARGE SCALE GENOMIC DNA]</scope>
    <source>
        <strain evidence="3 4">GMNB39</strain>
    </source>
</reference>
<dbReference type="PROSITE" id="PS50013">
    <property type="entry name" value="CHROMO_2"/>
    <property type="match status" value="1"/>
</dbReference>
<dbReference type="AlphaFoldDB" id="A0A432ZYV0"/>
<comment type="caution">
    <text evidence="3">The sequence shown here is derived from an EMBL/GenBank/DDBJ whole genome shotgun (WGS) entry which is preliminary data.</text>
</comment>
<accession>A0A432ZYV0</accession>
<evidence type="ECO:0000313" key="3">
    <source>
        <dbReference type="EMBL" id="RUO95596.1"/>
    </source>
</evidence>
<dbReference type="Pfam" id="PF00385">
    <property type="entry name" value="Chromo"/>
    <property type="match status" value="1"/>
</dbReference>
<feature type="region of interest" description="Disordered" evidence="1">
    <location>
        <begin position="151"/>
        <end position="207"/>
    </location>
</feature>
<name>A0A432ZYV0_9FUNG</name>
<keyword evidence="4" id="KW-1185">Reference proteome</keyword>